<comment type="similarity">
    <text evidence="2">Belongs to the membrane fusion protein (MFP) (TC 8.A.1) family.</text>
</comment>
<dbReference type="InterPro" id="IPR011053">
    <property type="entry name" value="Single_hybrid_motif"/>
</dbReference>
<comment type="subcellular location">
    <subcellularLocation>
        <location evidence="1">Membrane</location>
        <topology evidence="1">Single-pass membrane protein</topology>
    </subcellularLocation>
</comment>
<proteinExistence type="inferred from homology"/>
<evidence type="ECO:0000256" key="5">
    <source>
        <dbReference type="ARBA" id="ARBA00023136"/>
    </source>
</evidence>
<dbReference type="AlphaFoldDB" id="A0A951QT62"/>
<evidence type="ECO:0000313" key="10">
    <source>
        <dbReference type="EMBL" id="MBW4671646.1"/>
    </source>
</evidence>
<name>A0A951QT62_9CYAN</name>
<dbReference type="PANTHER" id="PTHR30386:SF26">
    <property type="entry name" value="TRANSPORT PROTEIN COMB"/>
    <property type="match status" value="1"/>
</dbReference>
<dbReference type="PANTHER" id="PTHR30386">
    <property type="entry name" value="MEMBRANE FUSION SUBUNIT OF EMRAB-TOLC MULTIDRUG EFFLUX PUMP"/>
    <property type="match status" value="1"/>
</dbReference>
<gene>
    <name evidence="10" type="ORF">KME60_30530</name>
</gene>
<evidence type="ECO:0000256" key="4">
    <source>
        <dbReference type="ARBA" id="ARBA00022989"/>
    </source>
</evidence>
<dbReference type="Pfam" id="PF26002">
    <property type="entry name" value="Beta-barrel_AprE"/>
    <property type="match status" value="1"/>
</dbReference>
<keyword evidence="5 7" id="KW-0472">Membrane</keyword>
<keyword evidence="4 7" id="KW-1133">Transmembrane helix</keyword>
<feature type="domain" description="AprE-like beta-barrel" evidence="9">
    <location>
        <begin position="413"/>
        <end position="502"/>
    </location>
</feature>
<comment type="caution">
    <text evidence="10">The sequence shown here is derived from an EMBL/GenBank/DDBJ whole genome shotgun (WGS) entry which is preliminary data.</text>
</comment>
<keyword evidence="3 7" id="KW-0812">Transmembrane</keyword>
<evidence type="ECO:0000256" key="3">
    <source>
        <dbReference type="ARBA" id="ARBA00022692"/>
    </source>
</evidence>
<evidence type="ECO:0000256" key="1">
    <source>
        <dbReference type="ARBA" id="ARBA00004167"/>
    </source>
</evidence>
<reference evidence="10" key="1">
    <citation type="submission" date="2021-05" db="EMBL/GenBank/DDBJ databases">
        <authorList>
            <person name="Pietrasiak N."/>
            <person name="Ward R."/>
            <person name="Stajich J.E."/>
            <person name="Kurbessoian T."/>
        </authorList>
    </citation>
    <scope>NUCLEOTIDE SEQUENCE</scope>
    <source>
        <strain evidence="10">GSE-NOS-MK-12-04C</strain>
    </source>
</reference>
<evidence type="ECO:0000256" key="2">
    <source>
        <dbReference type="ARBA" id="ARBA00009477"/>
    </source>
</evidence>
<reference evidence="10" key="2">
    <citation type="journal article" date="2022" name="Microbiol. Resour. Announc.">
        <title>Metagenome Sequencing to Explore Phylogenomics of Terrestrial Cyanobacteria.</title>
        <authorList>
            <person name="Ward R.D."/>
            <person name="Stajich J.E."/>
            <person name="Johansen J.R."/>
            <person name="Huntemann M."/>
            <person name="Clum A."/>
            <person name="Foster B."/>
            <person name="Foster B."/>
            <person name="Roux S."/>
            <person name="Palaniappan K."/>
            <person name="Varghese N."/>
            <person name="Mukherjee S."/>
            <person name="Reddy T.B.K."/>
            <person name="Daum C."/>
            <person name="Copeland A."/>
            <person name="Chen I.A."/>
            <person name="Ivanova N.N."/>
            <person name="Kyrpides N.C."/>
            <person name="Shapiro N."/>
            <person name="Eloe-Fadrosh E.A."/>
            <person name="Pietrasiak N."/>
        </authorList>
    </citation>
    <scope>NUCLEOTIDE SEQUENCE</scope>
    <source>
        <strain evidence="10">GSE-NOS-MK-12-04C</strain>
    </source>
</reference>
<dbReference type="Pfam" id="PF00364">
    <property type="entry name" value="Biotin_lipoyl"/>
    <property type="match status" value="1"/>
</dbReference>
<protein>
    <submittedName>
        <fullName evidence="10">HlyD family efflux transporter periplasmic adaptor subunit</fullName>
    </submittedName>
</protein>
<dbReference type="SUPFAM" id="SSF51230">
    <property type="entry name" value="Single hybrid motif"/>
    <property type="match status" value="1"/>
</dbReference>
<dbReference type="Gene3D" id="2.40.30.170">
    <property type="match status" value="1"/>
</dbReference>
<dbReference type="PRINTS" id="PR01490">
    <property type="entry name" value="RTXTOXIND"/>
</dbReference>
<accession>A0A951QT62</accession>
<dbReference type="InterPro" id="IPR058982">
    <property type="entry name" value="Beta-barrel_AprE"/>
</dbReference>
<evidence type="ECO:0000259" key="9">
    <source>
        <dbReference type="Pfam" id="PF26002"/>
    </source>
</evidence>
<dbReference type="Proteomes" id="UP000729701">
    <property type="component" value="Unassembled WGS sequence"/>
</dbReference>
<dbReference type="InterPro" id="IPR000089">
    <property type="entry name" value="Biotin_lipoyl"/>
</dbReference>
<dbReference type="GO" id="GO:0016020">
    <property type="term" value="C:membrane"/>
    <property type="evidence" value="ECO:0007669"/>
    <property type="project" value="UniProtKB-SubCell"/>
</dbReference>
<evidence type="ECO:0000313" key="11">
    <source>
        <dbReference type="Proteomes" id="UP000729701"/>
    </source>
</evidence>
<dbReference type="InterPro" id="IPR050739">
    <property type="entry name" value="MFP"/>
</dbReference>
<dbReference type="EMBL" id="JAHHGZ010000050">
    <property type="protein sequence ID" value="MBW4671646.1"/>
    <property type="molecule type" value="Genomic_DNA"/>
</dbReference>
<evidence type="ECO:0000259" key="8">
    <source>
        <dbReference type="Pfam" id="PF00364"/>
    </source>
</evidence>
<dbReference type="Gene3D" id="2.40.50.100">
    <property type="match status" value="1"/>
</dbReference>
<sequence>MNGNHTNGNGNGNGKHKNGTKLDSRVMLAESKTAKPTLINTNGYNFDFEQSVVLRQSPIWSRAIMVTLVGLACFGIGWAYFAKIEQVVPATGQLKPQGTVKEVQAPVAGVVKQLFVKDGQKVKFNDLLLTFDSVATNAELVYLNKVKNSLLQENQIYRNLMGSSSTVAAEVALLRGQLPQEIAFLLKNRAGLLAENELLRTQLTNSGTGKGLGVDEQARLESAKRELDSRAAAAKFQTEQVNKQISENKLKISDTQASLVIEDNILGKMKTLAEEGAIAQLQYLQQQQKVQNLNGQIAQLGEEQKRLGFSIQQGREELNTTVAVSNKGVLDQIADNKKRMAEIDSQFSKVLIENEQRLAEINSKITQTQLNVKYQELRAPVAGTIFDLQAKNAGFVANSSQKLLTIVPNENFIAEAFITNKDIGFVREGMKVDVRIDSFPYSEFGDIKGEVVSIGSDALPPDQTHQFYRFPAKIRLNKQSLNIKGKNIYLQSGMSISANIKVREERSVISLFTEMFTKQVDSLKEVR</sequence>
<feature type="region of interest" description="Disordered" evidence="6">
    <location>
        <begin position="1"/>
        <end position="20"/>
    </location>
</feature>
<evidence type="ECO:0000256" key="7">
    <source>
        <dbReference type="SAM" id="Phobius"/>
    </source>
</evidence>
<feature type="transmembrane region" description="Helical" evidence="7">
    <location>
        <begin position="63"/>
        <end position="81"/>
    </location>
</feature>
<evidence type="ECO:0000256" key="6">
    <source>
        <dbReference type="SAM" id="MobiDB-lite"/>
    </source>
</evidence>
<feature type="domain" description="Lipoyl-binding" evidence="8">
    <location>
        <begin position="102"/>
        <end position="130"/>
    </location>
</feature>
<organism evidence="10 11">
    <name type="scientific">Cyanomargarita calcarea GSE-NOS-MK-12-04C</name>
    <dbReference type="NCBI Taxonomy" id="2839659"/>
    <lineage>
        <taxon>Bacteria</taxon>
        <taxon>Bacillati</taxon>
        <taxon>Cyanobacteriota</taxon>
        <taxon>Cyanophyceae</taxon>
        <taxon>Nostocales</taxon>
        <taxon>Cyanomargaritaceae</taxon>
        <taxon>Cyanomargarita</taxon>
    </lineage>
</organism>